<feature type="compositionally biased region" description="Basic residues" evidence="1">
    <location>
        <begin position="239"/>
        <end position="271"/>
    </location>
</feature>
<gene>
    <name evidence="2" type="ORF">PBRA_000732</name>
</gene>
<dbReference type="AlphaFoldDB" id="A0A0G4IQ97"/>
<keyword evidence="3" id="KW-1185">Reference proteome</keyword>
<name>A0A0G4IQ97_PLABS</name>
<sequence length="364" mass="39858">MNHVWPVLAVTHVPRCERTRHGARELLHPSPMVDIGPAVVQERRPTLPCAAGTSCTTSLSSSDRIKIHRGRARARHTLTGAGRSPNGADDQQVGDLLGGGRPRLFALPRVVRAAVPPATPLPVVRAPRLQRLLAVHVVPAPGRVGRRRPAARLPGLRAQVADRRRGRNARLQGVVVHRPAPAAPRPPGAAGARRPRRQGLPDVQRRAPAPDDDDAVQRVRPGPPSRAGRRALGHEVHPGRRRHAARLHRQRRAPPRRLRHRRRRPRRRRPLRIAGQRDDDPAVQGGASHGAPADTTATVVAEHSADRSRPRPGRPGRRGTPPEARRPATARRRRHRQDTTTGPLHRQQGADGGRALANTDAPIR</sequence>
<evidence type="ECO:0000313" key="3">
    <source>
        <dbReference type="Proteomes" id="UP000039324"/>
    </source>
</evidence>
<evidence type="ECO:0000256" key="1">
    <source>
        <dbReference type="SAM" id="MobiDB-lite"/>
    </source>
</evidence>
<dbReference type="OMA" id="DRIKIHR"/>
<accession>A0A0G4IQ97</accession>
<proteinExistence type="predicted"/>
<protein>
    <submittedName>
        <fullName evidence="2">Uncharacterized protein</fullName>
    </submittedName>
</protein>
<dbReference type="EMBL" id="CDSF01000079">
    <property type="protein sequence ID" value="CEO97387.1"/>
    <property type="molecule type" value="Genomic_DNA"/>
</dbReference>
<evidence type="ECO:0000313" key="2">
    <source>
        <dbReference type="EMBL" id="CEO97387.1"/>
    </source>
</evidence>
<organism evidence="2 3">
    <name type="scientific">Plasmodiophora brassicae</name>
    <name type="common">Clubroot disease agent</name>
    <dbReference type="NCBI Taxonomy" id="37360"/>
    <lineage>
        <taxon>Eukaryota</taxon>
        <taxon>Sar</taxon>
        <taxon>Rhizaria</taxon>
        <taxon>Endomyxa</taxon>
        <taxon>Phytomyxea</taxon>
        <taxon>Plasmodiophorida</taxon>
        <taxon>Plasmodiophoridae</taxon>
        <taxon>Plasmodiophora</taxon>
    </lineage>
</organism>
<reference evidence="2 3" key="1">
    <citation type="submission" date="2015-02" db="EMBL/GenBank/DDBJ databases">
        <authorList>
            <person name="Chooi Y.-H."/>
        </authorList>
    </citation>
    <scope>NUCLEOTIDE SEQUENCE [LARGE SCALE GENOMIC DNA]</scope>
    <source>
        <strain evidence="2">E3</strain>
    </source>
</reference>
<feature type="region of interest" description="Disordered" evidence="1">
    <location>
        <begin position="161"/>
        <end position="364"/>
    </location>
</feature>
<dbReference type="Proteomes" id="UP000039324">
    <property type="component" value="Unassembled WGS sequence"/>
</dbReference>